<dbReference type="InterPro" id="IPR013083">
    <property type="entry name" value="Znf_RING/FYVE/PHD"/>
</dbReference>
<feature type="region of interest" description="Disordered" evidence="5">
    <location>
        <begin position="341"/>
        <end position="437"/>
    </location>
</feature>
<feature type="compositionally biased region" description="Polar residues" evidence="5">
    <location>
        <begin position="299"/>
        <end position="309"/>
    </location>
</feature>
<keyword evidence="3" id="KW-0863">Zinc-finger</keyword>
<dbReference type="AlphaFoldDB" id="A0A6A4SM66"/>
<dbReference type="GO" id="GO:0005634">
    <property type="term" value="C:nucleus"/>
    <property type="evidence" value="ECO:0007669"/>
    <property type="project" value="TreeGrafter"/>
</dbReference>
<name>A0A6A4SM66_SCOMX</name>
<dbReference type="Pfam" id="PF13771">
    <property type="entry name" value="zf-HC5HC2H"/>
    <property type="match status" value="1"/>
</dbReference>
<feature type="compositionally biased region" description="Basic and acidic residues" evidence="5">
    <location>
        <begin position="571"/>
        <end position="580"/>
    </location>
</feature>
<feature type="region of interest" description="Disordered" evidence="5">
    <location>
        <begin position="178"/>
        <end position="217"/>
    </location>
</feature>
<evidence type="ECO:0000256" key="1">
    <source>
        <dbReference type="ARBA" id="ARBA00022553"/>
    </source>
</evidence>
<organism evidence="7 8">
    <name type="scientific">Scophthalmus maximus</name>
    <name type="common">Turbot</name>
    <name type="synonym">Psetta maxima</name>
    <dbReference type="NCBI Taxonomy" id="52904"/>
    <lineage>
        <taxon>Eukaryota</taxon>
        <taxon>Metazoa</taxon>
        <taxon>Chordata</taxon>
        <taxon>Craniata</taxon>
        <taxon>Vertebrata</taxon>
        <taxon>Euteleostomi</taxon>
        <taxon>Actinopterygii</taxon>
        <taxon>Neopterygii</taxon>
        <taxon>Teleostei</taxon>
        <taxon>Neoteleostei</taxon>
        <taxon>Acanthomorphata</taxon>
        <taxon>Carangaria</taxon>
        <taxon>Pleuronectiformes</taxon>
        <taxon>Pleuronectoidei</taxon>
        <taxon>Scophthalmidae</taxon>
        <taxon>Scophthalmus</taxon>
    </lineage>
</organism>
<feature type="compositionally biased region" description="Basic residues" evidence="5">
    <location>
        <begin position="411"/>
        <end position="426"/>
    </location>
</feature>
<dbReference type="PROSITE" id="PS51805">
    <property type="entry name" value="EPHD"/>
    <property type="match status" value="1"/>
</dbReference>
<reference evidence="7 8" key="1">
    <citation type="submission" date="2019-06" db="EMBL/GenBank/DDBJ databases">
        <title>Draft genomes of female and male turbot (Scophthalmus maximus).</title>
        <authorList>
            <person name="Xu H."/>
            <person name="Xu X.-W."/>
            <person name="Shao C."/>
            <person name="Chen S."/>
        </authorList>
    </citation>
    <scope>NUCLEOTIDE SEQUENCE [LARGE SCALE GENOMIC DNA]</scope>
    <source>
        <strain evidence="7">Ysfricsl-2016a</strain>
        <tissue evidence="7">Blood</tissue>
    </source>
</reference>
<keyword evidence="1" id="KW-0597">Phosphoprotein</keyword>
<evidence type="ECO:0000256" key="4">
    <source>
        <dbReference type="ARBA" id="ARBA00022833"/>
    </source>
</evidence>
<accession>A0A6A4SM66</accession>
<dbReference type="Gene3D" id="3.30.40.10">
    <property type="entry name" value="Zinc/RING finger domain, C3HC4 (zinc finger)"/>
    <property type="match status" value="1"/>
</dbReference>
<dbReference type="GO" id="GO:0008270">
    <property type="term" value="F:zinc ion binding"/>
    <property type="evidence" value="ECO:0007669"/>
    <property type="project" value="UniProtKB-KW"/>
</dbReference>
<dbReference type="PANTHER" id="PTHR14955:SF8">
    <property type="entry name" value="SI:CH211-165G14.1-RELATED"/>
    <property type="match status" value="1"/>
</dbReference>
<keyword evidence="2" id="KW-0479">Metal-binding</keyword>
<feature type="compositionally biased region" description="Basic and acidic residues" evidence="5">
    <location>
        <begin position="348"/>
        <end position="362"/>
    </location>
</feature>
<feature type="region of interest" description="Disordered" evidence="5">
    <location>
        <begin position="121"/>
        <end position="147"/>
    </location>
</feature>
<feature type="compositionally biased region" description="Polar residues" evidence="5">
    <location>
        <begin position="784"/>
        <end position="799"/>
    </location>
</feature>
<sequence>MFTARGRVVCQMDVSAQDPPLLALDLSKSYKPLTRGHAEAMDLAKKPEWYHCRPPPSCGTDIASAYRSSPTFTALSTQPGAPVHRRDVDQGPEALGNFMNSTLAPGLDLYRDGVHGNLWHPGFYGPDQSGGGGPVPESSGGEESDSGSDVIFLVSSAKEPLLCGPFLQDGVRHIVEPLSPAVSSPDDGRGCCHLPQPLSSPSPESSYSDDSSDSSVDIPVHHARPVVLLSDLGAVYGNAAESPVDISSDDSDVIEVSVSNEKKSSRTPPGRKSLLRETPPQVPAKEIRRSSRIRKSLSDTPQFTGSVSRHSLRRQVKNDAVGMYNESCDSDDVMAFVVRSSSPDAEEPVSRPDASQRARSNSDESDVEVGTESEPPPRTKRKTPLAVHKTKQLRRTKPNQKQQNQRAASSRNKKPVARRKRKRRTHTGPSALFSPREPEIKLKYAKLKEQKKEKKSTDGFFPFVHVERRMCTVVNDREEEAGVRSGRGGRGRHAATSLSGFVPRTSCFRPGRLASESRCQATLSCRLCGQTANATGLGDLHGPYYPAADGHRSRTEHGLAKSQKSIYSSDGGRDGRDGLDRSPAVGASLPKPPLHVDECWVHEDCGIWSAGVFLVRGKLYGLEEAARLAQETVCSTCRQPGAIMGCFQKSCSRNYHYRCAIQSDFTRRDGRIENRVRNGNETRSNKDRTEIDPGSKRYPTGMEQGSNRDGTGIKPGWNRDQTGLEPGSNRNGAGIEPGSKRNQTGVEPETKRDPTWMEPGLKRNPTGMEQGSNRDGTRIKSEWNQDQIGMEPGSNQDQNVIKPGSNQKRKEIQHGWNQD</sequence>
<protein>
    <recommendedName>
        <fullName evidence="6">PHD-type domain-containing protein</fullName>
    </recommendedName>
</protein>
<evidence type="ECO:0000256" key="3">
    <source>
        <dbReference type="ARBA" id="ARBA00022771"/>
    </source>
</evidence>
<feature type="compositionally biased region" description="Low complexity" evidence="5">
    <location>
        <begin position="195"/>
        <end position="217"/>
    </location>
</feature>
<evidence type="ECO:0000256" key="5">
    <source>
        <dbReference type="SAM" id="MobiDB-lite"/>
    </source>
</evidence>
<dbReference type="EMBL" id="VEVO01000013">
    <property type="protein sequence ID" value="KAF0033238.1"/>
    <property type="molecule type" value="Genomic_DNA"/>
</dbReference>
<dbReference type="InterPro" id="IPR052440">
    <property type="entry name" value="Trans_Reg/Chrom_Remod"/>
</dbReference>
<evidence type="ECO:0000313" key="7">
    <source>
        <dbReference type="EMBL" id="KAF0033238.1"/>
    </source>
</evidence>
<feature type="region of interest" description="Disordered" evidence="5">
    <location>
        <begin position="671"/>
        <end position="819"/>
    </location>
</feature>
<feature type="compositionally biased region" description="Basic residues" evidence="5">
    <location>
        <begin position="378"/>
        <end position="398"/>
    </location>
</feature>
<gene>
    <name evidence="7" type="ORF">F2P81_015528</name>
</gene>
<dbReference type="GO" id="GO:0006357">
    <property type="term" value="P:regulation of transcription by RNA polymerase II"/>
    <property type="evidence" value="ECO:0007669"/>
    <property type="project" value="TreeGrafter"/>
</dbReference>
<evidence type="ECO:0000256" key="2">
    <source>
        <dbReference type="ARBA" id="ARBA00022723"/>
    </source>
</evidence>
<feature type="compositionally biased region" description="Polar residues" evidence="5">
    <location>
        <begin position="399"/>
        <end position="410"/>
    </location>
</feature>
<feature type="region of interest" description="Disordered" evidence="5">
    <location>
        <begin position="548"/>
        <end position="586"/>
    </location>
</feature>
<dbReference type="Proteomes" id="UP000438429">
    <property type="component" value="Unassembled WGS sequence"/>
</dbReference>
<keyword evidence="4" id="KW-0862">Zinc</keyword>
<comment type="caution">
    <text evidence="7">The sequence shown here is derived from an EMBL/GenBank/DDBJ whole genome shotgun (WGS) entry which is preliminary data.</text>
</comment>
<feature type="domain" description="PHD-type" evidence="6">
    <location>
        <begin position="566"/>
        <end position="688"/>
    </location>
</feature>
<evidence type="ECO:0000313" key="8">
    <source>
        <dbReference type="Proteomes" id="UP000438429"/>
    </source>
</evidence>
<dbReference type="InterPro" id="IPR034732">
    <property type="entry name" value="EPHD"/>
</dbReference>
<dbReference type="PANTHER" id="PTHR14955">
    <property type="entry name" value="RETINOIC ACID INDUCED 1/TRANSCRIPTION FACTOR 20"/>
    <property type="match status" value="1"/>
</dbReference>
<feature type="compositionally biased region" description="Basic and acidic residues" evidence="5">
    <location>
        <begin position="671"/>
        <end position="695"/>
    </location>
</feature>
<proteinExistence type="predicted"/>
<evidence type="ECO:0000259" key="6">
    <source>
        <dbReference type="PROSITE" id="PS51805"/>
    </source>
</evidence>
<feature type="region of interest" description="Disordered" evidence="5">
    <location>
        <begin position="257"/>
        <end position="311"/>
    </location>
</feature>
<feature type="compositionally biased region" description="Basic and acidic residues" evidence="5">
    <location>
        <begin position="549"/>
        <end position="559"/>
    </location>
</feature>